<dbReference type="GO" id="GO:0000398">
    <property type="term" value="P:mRNA splicing, via spliceosome"/>
    <property type="evidence" value="ECO:0007669"/>
    <property type="project" value="TreeGrafter"/>
</dbReference>
<dbReference type="Gene3D" id="3.30.70.330">
    <property type="match status" value="1"/>
</dbReference>
<evidence type="ECO:0000259" key="3">
    <source>
        <dbReference type="PROSITE" id="PS50102"/>
    </source>
</evidence>
<dbReference type="PANTHER" id="PTHR45880:SF2">
    <property type="entry name" value="GLYCINE-RICH RNA-BINDING PROTEIN 4, MITOCHONDRIAL ISOFORM X1"/>
    <property type="match status" value="1"/>
</dbReference>
<dbReference type="InterPro" id="IPR012677">
    <property type="entry name" value="Nucleotide-bd_a/b_plait_sf"/>
</dbReference>
<dbReference type="EMBL" id="JAVXUP010000850">
    <property type="protein sequence ID" value="KAK3019854.1"/>
    <property type="molecule type" value="Genomic_DNA"/>
</dbReference>
<name>A0AA88W4V2_9ASTE</name>
<evidence type="ECO:0000313" key="5">
    <source>
        <dbReference type="Proteomes" id="UP001188597"/>
    </source>
</evidence>
<dbReference type="GO" id="GO:0005686">
    <property type="term" value="C:U2 snRNP"/>
    <property type="evidence" value="ECO:0007669"/>
    <property type="project" value="TreeGrafter"/>
</dbReference>
<dbReference type="InterPro" id="IPR035979">
    <property type="entry name" value="RBD_domain_sf"/>
</dbReference>
<organism evidence="4 5">
    <name type="scientific">Escallonia herrerae</name>
    <dbReference type="NCBI Taxonomy" id="1293975"/>
    <lineage>
        <taxon>Eukaryota</taxon>
        <taxon>Viridiplantae</taxon>
        <taxon>Streptophyta</taxon>
        <taxon>Embryophyta</taxon>
        <taxon>Tracheophyta</taxon>
        <taxon>Spermatophyta</taxon>
        <taxon>Magnoliopsida</taxon>
        <taxon>eudicotyledons</taxon>
        <taxon>Gunneridae</taxon>
        <taxon>Pentapetalae</taxon>
        <taxon>asterids</taxon>
        <taxon>campanulids</taxon>
        <taxon>Escalloniales</taxon>
        <taxon>Escalloniaceae</taxon>
        <taxon>Escallonia</taxon>
    </lineage>
</organism>
<protein>
    <recommendedName>
        <fullName evidence="3">RRM domain-containing protein</fullName>
    </recommendedName>
</protein>
<accession>A0AA88W4V2</accession>
<dbReference type="PROSITE" id="PS50102">
    <property type="entry name" value="RRM"/>
    <property type="match status" value="1"/>
</dbReference>
<dbReference type="InterPro" id="IPR000504">
    <property type="entry name" value="RRM_dom"/>
</dbReference>
<proteinExistence type="predicted"/>
<sequence>MALFSSSQCKFPISAMKFHRNSTITKPFSPLTLRSAIPIYESKLSISAANSRSNPNLQRLQCYTSSSAQIDSDASFSTIVFIKGLPQSTSEGRLKTVFSQFGEVCRVKIVTDKKTKRSLGFAYVWFNGEDFAQVAVKEMNGKFLDGKFVSVSMAKPGSCKSRVKATPYKF</sequence>
<feature type="domain" description="RRM" evidence="3">
    <location>
        <begin position="78"/>
        <end position="156"/>
    </location>
</feature>
<dbReference type="SMART" id="SM00360">
    <property type="entry name" value="RRM"/>
    <property type="match status" value="1"/>
</dbReference>
<evidence type="ECO:0000256" key="1">
    <source>
        <dbReference type="ARBA" id="ARBA00022884"/>
    </source>
</evidence>
<dbReference type="GO" id="GO:0003723">
    <property type="term" value="F:RNA binding"/>
    <property type="evidence" value="ECO:0007669"/>
    <property type="project" value="UniProtKB-UniRule"/>
</dbReference>
<dbReference type="Proteomes" id="UP001188597">
    <property type="component" value="Unassembled WGS sequence"/>
</dbReference>
<dbReference type="AlphaFoldDB" id="A0AA88W4V2"/>
<gene>
    <name evidence="4" type="ORF">RJ639_004099</name>
</gene>
<keyword evidence="1 2" id="KW-0694">RNA-binding</keyword>
<evidence type="ECO:0000256" key="2">
    <source>
        <dbReference type="PROSITE-ProRule" id="PRU00176"/>
    </source>
</evidence>
<keyword evidence="5" id="KW-1185">Reference proteome</keyword>
<dbReference type="GO" id="GO:0071013">
    <property type="term" value="C:catalytic step 2 spliceosome"/>
    <property type="evidence" value="ECO:0007669"/>
    <property type="project" value="TreeGrafter"/>
</dbReference>
<comment type="caution">
    <text evidence="4">The sequence shown here is derived from an EMBL/GenBank/DDBJ whole genome shotgun (WGS) entry which is preliminary data.</text>
</comment>
<reference evidence="4" key="1">
    <citation type="submission" date="2022-12" db="EMBL/GenBank/DDBJ databases">
        <title>Draft genome assemblies for two species of Escallonia (Escalloniales).</title>
        <authorList>
            <person name="Chanderbali A."/>
            <person name="Dervinis C."/>
            <person name="Anghel I."/>
            <person name="Soltis D."/>
            <person name="Soltis P."/>
            <person name="Zapata F."/>
        </authorList>
    </citation>
    <scope>NUCLEOTIDE SEQUENCE</scope>
    <source>
        <strain evidence="4">UCBG64.0493</strain>
        <tissue evidence="4">Leaf</tissue>
    </source>
</reference>
<dbReference type="InterPro" id="IPR051847">
    <property type="entry name" value="RNA_proc/Spliceosome_comp"/>
</dbReference>
<dbReference type="SUPFAM" id="SSF54928">
    <property type="entry name" value="RNA-binding domain, RBD"/>
    <property type="match status" value="1"/>
</dbReference>
<dbReference type="PANTHER" id="PTHR45880">
    <property type="entry name" value="RNA-BINDING MOTIF PROTEIN, X-LINKED 2"/>
    <property type="match status" value="1"/>
</dbReference>
<evidence type="ECO:0000313" key="4">
    <source>
        <dbReference type="EMBL" id="KAK3019854.1"/>
    </source>
</evidence>
<dbReference type="GO" id="GO:0071011">
    <property type="term" value="C:precatalytic spliceosome"/>
    <property type="evidence" value="ECO:0007669"/>
    <property type="project" value="TreeGrafter"/>
</dbReference>
<dbReference type="Pfam" id="PF00076">
    <property type="entry name" value="RRM_1"/>
    <property type="match status" value="1"/>
</dbReference>